<keyword evidence="1" id="KW-0732">Signal</keyword>
<dbReference type="EMBL" id="GGFM01009218">
    <property type="protein sequence ID" value="MBW29969.1"/>
    <property type="molecule type" value="Transcribed_RNA"/>
</dbReference>
<name>A0A2M3ZN77_9DIPT</name>
<feature type="signal peptide" evidence="1">
    <location>
        <begin position="1"/>
        <end position="23"/>
    </location>
</feature>
<proteinExistence type="predicted"/>
<sequence length="86" mass="9545">MLFITLVLTVCVLELGLVSPTICFEVHFARLLCRNKIPFHSRLARTCVGRTCATVSTDTYVSPPPHFSTPDIASFCQLIDSISPLY</sequence>
<evidence type="ECO:0000313" key="2">
    <source>
        <dbReference type="EMBL" id="MBW29969.1"/>
    </source>
</evidence>
<dbReference type="AlphaFoldDB" id="A0A2M3ZN77"/>
<accession>A0A2M3ZN77</accession>
<evidence type="ECO:0000256" key="1">
    <source>
        <dbReference type="SAM" id="SignalP"/>
    </source>
</evidence>
<feature type="chain" id="PRO_5014610667" evidence="1">
    <location>
        <begin position="24"/>
        <end position="86"/>
    </location>
</feature>
<organism evidence="2">
    <name type="scientific">Anopheles braziliensis</name>
    <dbReference type="NCBI Taxonomy" id="58242"/>
    <lineage>
        <taxon>Eukaryota</taxon>
        <taxon>Metazoa</taxon>
        <taxon>Ecdysozoa</taxon>
        <taxon>Arthropoda</taxon>
        <taxon>Hexapoda</taxon>
        <taxon>Insecta</taxon>
        <taxon>Pterygota</taxon>
        <taxon>Neoptera</taxon>
        <taxon>Endopterygota</taxon>
        <taxon>Diptera</taxon>
        <taxon>Nematocera</taxon>
        <taxon>Culicoidea</taxon>
        <taxon>Culicidae</taxon>
        <taxon>Anophelinae</taxon>
        <taxon>Anopheles</taxon>
    </lineage>
</organism>
<reference evidence="2" key="1">
    <citation type="submission" date="2018-01" db="EMBL/GenBank/DDBJ databases">
        <title>An insight into the sialome of Amazonian anophelines.</title>
        <authorList>
            <person name="Ribeiro J.M."/>
            <person name="Scarpassa V."/>
            <person name="Calvo E."/>
        </authorList>
    </citation>
    <scope>NUCLEOTIDE SEQUENCE</scope>
    <source>
        <tissue evidence="2">Salivary glands</tissue>
    </source>
</reference>
<protein>
    <submittedName>
        <fullName evidence="2">Putative secreted peptide</fullName>
    </submittedName>
</protein>